<dbReference type="EMBL" id="CASHTH010003761">
    <property type="protein sequence ID" value="CAI8048954.1"/>
    <property type="molecule type" value="Genomic_DNA"/>
</dbReference>
<feature type="active site" description="Proton donor" evidence="10">
    <location>
        <position position="190"/>
    </location>
</feature>
<dbReference type="GO" id="GO:0005737">
    <property type="term" value="C:cytoplasm"/>
    <property type="evidence" value="ECO:0007669"/>
    <property type="project" value="TreeGrafter"/>
</dbReference>
<dbReference type="CDD" id="cd09617">
    <property type="entry name" value="Peptidase_C12_UCH37_BAP1"/>
    <property type="match status" value="1"/>
</dbReference>
<evidence type="ECO:0000313" key="14">
    <source>
        <dbReference type="EMBL" id="CAI8048954.1"/>
    </source>
</evidence>
<dbReference type="GO" id="GO:0006325">
    <property type="term" value="P:chromatin organization"/>
    <property type="evidence" value="ECO:0007669"/>
    <property type="project" value="UniProtKB-KW"/>
</dbReference>
<dbReference type="InterPro" id="IPR036959">
    <property type="entry name" value="Peptidase_C12_UCH_sf"/>
</dbReference>
<evidence type="ECO:0000256" key="4">
    <source>
        <dbReference type="ARBA" id="ARBA00022670"/>
    </source>
</evidence>
<dbReference type="SUPFAM" id="SSF54001">
    <property type="entry name" value="Cysteine proteinases"/>
    <property type="match status" value="1"/>
</dbReference>
<dbReference type="GO" id="GO:0004843">
    <property type="term" value="F:cysteine-type deubiquitinase activity"/>
    <property type="evidence" value="ECO:0007669"/>
    <property type="project" value="UniProtKB-UniRule"/>
</dbReference>
<dbReference type="InterPro" id="IPR001578">
    <property type="entry name" value="Peptidase_C12_UCH"/>
</dbReference>
<evidence type="ECO:0000256" key="12">
    <source>
        <dbReference type="SAM" id="MobiDB-lite"/>
    </source>
</evidence>
<feature type="site" description="Transition state stabilizer" evidence="10">
    <location>
        <position position="99"/>
    </location>
</feature>
<dbReference type="InterPro" id="IPR038765">
    <property type="entry name" value="Papain-like_cys_pep_sf"/>
</dbReference>
<comment type="catalytic activity">
    <reaction evidence="1 10 11">
        <text>Thiol-dependent hydrolysis of ester, thioester, amide, peptide and isopeptide bonds formed by the C-terminal Gly of ubiquitin (a 76-residue protein attached to proteins as an intracellular targeting signal).</text>
        <dbReference type="EC" id="3.4.19.12"/>
    </reaction>
</comment>
<dbReference type="GO" id="GO:0006511">
    <property type="term" value="P:ubiquitin-dependent protein catabolic process"/>
    <property type="evidence" value="ECO:0007669"/>
    <property type="project" value="UniProtKB-UniRule"/>
</dbReference>
<dbReference type="Gene3D" id="3.40.532.10">
    <property type="entry name" value="Peptidase C12, ubiquitin carboxyl-terminal hydrolase"/>
    <property type="match status" value="1"/>
</dbReference>
<evidence type="ECO:0000256" key="1">
    <source>
        <dbReference type="ARBA" id="ARBA00000707"/>
    </source>
</evidence>
<evidence type="ECO:0000256" key="5">
    <source>
        <dbReference type="ARBA" id="ARBA00022786"/>
    </source>
</evidence>
<sequence length="451" mass="51300">MREPNKMAASSGGGVVLEWRELESDPGLFSLLIEDFGVRGVRVEEVYDISTRLSGKQVYGFVFLFRWEGDRRARKKSLATYDTFVTEEEVVNRIFFANQVVTNSCATHALLSVLLNCPRSLQLGSLLTEFKSFTAGMCPEDKGLAIGNVAELARAHNKHAKPEHVTPQVINRGRSSVVSSAHALQPETYHFTSYVPISDRLFELDGLKDYPIDHGPWGEQEEWTDLFQRIISHRLSKAENILFNLMAVVPDPVPQLSRELRCLHDHQKELLQAALSLAKKEVEGGRFLVNGTCKDGDDAPLDEEYARECKLLEEVSKNELTSEEEVERLCELAETVDKTQAERLRIAVARVVQNDLHLEATKLKLNEEIETKQRYRVEFSRRTHDYYPFITQFLKMLVHNEQLPARLLRKPSASQEGRRGSGSVCRRKRPPRQRPSKSKTTLLLNGTRVTS</sequence>
<keyword evidence="15" id="KW-1185">Reference proteome</keyword>
<reference evidence="14" key="1">
    <citation type="submission" date="2023-03" db="EMBL/GenBank/DDBJ databases">
        <authorList>
            <person name="Steffen K."/>
            <person name="Cardenas P."/>
        </authorList>
    </citation>
    <scope>NUCLEOTIDE SEQUENCE</scope>
</reference>
<dbReference type="PRINTS" id="PR00707">
    <property type="entry name" value="UBCTHYDRLASE"/>
</dbReference>
<feature type="domain" description="UCH catalytic" evidence="13">
    <location>
        <begin position="18"/>
        <end position="250"/>
    </location>
</feature>
<dbReference type="Proteomes" id="UP001174909">
    <property type="component" value="Unassembled WGS sequence"/>
</dbReference>
<protein>
    <recommendedName>
        <fullName evidence="11">Ubiquitin carboxyl-terminal hydrolase</fullName>
        <ecNumber evidence="11">3.4.19.12</ecNumber>
    </recommendedName>
</protein>
<feature type="active site" description="Nucleophile" evidence="10">
    <location>
        <position position="105"/>
    </location>
</feature>
<feature type="compositionally biased region" description="Basic residues" evidence="12">
    <location>
        <begin position="425"/>
        <end position="437"/>
    </location>
</feature>
<evidence type="ECO:0000256" key="9">
    <source>
        <dbReference type="ARBA" id="ARBA00023242"/>
    </source>
</evidence>
<feature type="compositionally biased region" description="Polar residues" evidence="12">
    <location>
        <begin position="440"/>
        <end position="451"/>
    </location>
</feature>
<dbReference type="AlphaFoldDB" id="A0AA35X992"/>
<evidence type="ECO:0000256" key="10">
    <source>
        <dbReference type="PROSITE-ProRule" id="PRU01393"/>
    </source>
</evidence>
<keyword evidence="7 10" id="KW-0788">Thiol protease</keyword>
<comment type="subcellular location">
    <subcellularLocation>
        <location evidence="2">Nucleus</location>
    </subcellularLocation>
</comment>
<dbReference type="GO" id="GO:0005634">
    <property type="term" value="C:nucleus"/>
    <property type="evidence" value="ECO:0007669"/>
    <property type="project" value="UniProtKB-SubCell"/>
</dbReference>
<evidence type="ECO:0000256" key="6">
    <source>
        <dbReference type="ARBA" id="ARBA00022801"/>
    </source>
</evidence>
<dbReference type="FunFam" id="3.40.532.10:FF:000002">
    <property type="entry name" value="Ubiquitin carboxyl-terminal hydrolase"/>
    <property type="match status" value="1"/>
</dbReference>
<dbReference type="PANTHER" id="PTHR10589:SF28">
    <property type="entry name" value="UBIQUITIN CARBOXYL-TERMINAL HYDROLASE BAP1"/>
    <property type="match status" value="1"/>
</dbReference>
<evidence type="ECO:0000256" key="3">
    <source>
        <dbReference type="ARBA" id="ARBA00007182"/>
    </source>
</evidence>
<comment type="similarity">
    <text evidence="3">Belongs to the peptidase C12 family. BAP1 subfamily.</text>
</comment>
<dbReference type="Gene3D" id="1.20.58.860">
    <property type="match status" value="1"/>
</dbReference>
<dbReference type="InterPro" id="IPR041507">
    <property type="entry name" value="UCH_C"/>
</dbReference>
<dbReference type="PROSITE" id="PS52048">
    <property type="entry name" value="UCH_DOMAIN"/>
    <property type="match status" value="1"/>
</dbReference>
<name>A0AA35X992_GEOBA</name>
<comment type="caution">
    <text evidence="14">The sequence shown here is derived from an EMBL/GenBank/DDBJ whole genome shotgun (WGS) entry which is preliminary data.</text>
</comment>
<gene>
    <name evidence="14" type="ORF">GBAR_LOCUS26970</name>
</gene>
<keyword evidence="6 10" id="KW-0378">Hydrolase</keyword>
<evidence type="ECO:0000256" key="11">
    <source>
        <dbReference type="RuleBase" id="RU361215"/>
    </source>
</evidence>
<feature type="region of interest" description="Disordered" evidence="12">
    <location>
        <begin position="408"/>
        <end position="451"/>
    </location>
</feature>
<accession>A0AA35X992</accession>
<dbReference type="PANTHER" id="PTHR10589">
    <property type="entry name" value="UBIQUITIN CARBOXYL-TERMINAL HYDROLASE"/>
    <property type="match status" value="1"/>
</dbReference>
<dbReference type="GO" id="GO:0016579">
    <property type="term" value="P:protein deubiquitination"/>
    <property type="evidence" value="ECO:0007669"/>
    <property type="project" value="TreeGrafter"/>
</dbReference>
<evidence type="ECO:0000256" key="2">
    <source>
        <dbReference type="ARBA" id="ARBA00004123"/>
    </source>
</evidence>
<keyword evidence="4 10" id="KW-0645">Protease</keyword>
<dbReference type="Pfam" id="PF18031">
    <property type="entry name" value="UCH_C"/>
    <property type="match status" value="1"/>
</dbReference>
<evidence type="ECO:0000313" key="15">
    <source>
        <dbReference type="Proteomes" id="UP001174909"/>
    </source>
</evidence>
<proteinExistence type="inferred from homology"/>
<keyword evidence="9" id="KW-0539">Nucleus</keyword>
<evidence type="ECO:0000256" key="8">
    <source>
        <dbReference type="ARBA" id="ARBA00022853"/>
    </source>
</evidence>
<dbReference type="EC" id="3.4.19.12" evidence="11"/>
<dbReference type="Pfam" id="PF01088">
    <property type="entry name" value="Peptidase_C12"/>
    <property type="match status" value="1"/>
</dbReference>
<keyword evidence="5 10" id="KW-0833">Ubl conjugation pathway</keyword>
<organism evidence="14 15">
    <name type="scientific">Geodia barretti</name>
    <name type="common">Barrett's horny sponge</name>
    <dbReference type="NCBI Taxonomy" id="519541"/>
    <lineage>
        <taxon>Eukaryota</taxon>
        <taxon>Metazoa</taxon>
        <taxon>Porifera</taxon>
        <taxon>Demospongiae</taxon>
        <taxon>Heteroscleromorpha</taxon>
        <taxon>Tetractinellida</taxon>
        <taxon>Astrophorina</taxon>
        <taxon>Geodiidae</taxon>
        <taxon>Geodia</taxon>
    </lineage>
</organism>
<evidence type="ECO:0000259" key="13">
    <source>
        <dbReference type="PROSITE" id="PS52048"/>
    </source>
</evidence>
<keyword evidence="8" id="KW-0156">Chromatin regulator</keyword>
<evidence type="ECO:0000256" key="7">
    <source>
        <dbReference type="ARBA" id="ARBA00022807"/>
    </source>
</evidence>
<feature type="site" description="Important for enzyme activity" evidence="10">
    <location>
        <position position="205"/>
    </location>
</feature>